<dbReference type="Pfam" id="PF19512">
    <property type="entry name" value="DUF6046"/>
    <property type="match status" value="1"/>
</dbReference>
<evidence type="ECO:0000313" key="3">
    <source>
        <dbReference type="Proteomes" id="UP000070224"/>
    </source>
</evidence>
<dbReference type="Proteomes" id="UP000070224">
    <property type="component" value="Unassembled WGS sequence"/>
</dbReference>
<dbReference type="AlphaFoldDB" id="A0A134B7D7"/>
<dbReference type="EMBL" id="LSDK01000084">
    <property type="protein sequence ID" value="KXB75849.1"/>
    <property type="molecule type" value="Genomic_DNA"/>
</dbReference>
<protein>
    <recommendedName>
        <fullName evidence="1">DUF6046 domain-containing protein</fullName>
    </recommendedName>
</protein>
<reference evidence="3" key="1">
    <citation type="submission" date="2016-01" db="EMBL/GenBank/DDBJ databases">
        <authorList>
            <person name="Mitreva M."/>
            <person name="Pepin K.H."/>
            <person name="Mihindukulasuriya K.A."/>
            <person name="Fulton R."/>
            <person name="Fronick C."/>
            <person name="O'Laughlin M."/>
            <person name="Miner T."/>
            <person name="Herter B."/>
            <person name="Rosa B.A."/>
            <person name="Cordes M."/>
            <person name="Tomlinson C."/>
            <person name="Wollam A."/>
            <person name="Palsikar V.B."/>
            <person name="Mardis E.R."/>
            <person name="Wilson R.K."/>
        </authorList>
    </citation>
    <scope>NUCLEOTIDE SEQUENCE [LARGE SCALE GENOMIC DNA]</scope>
    <source>
        <strain evidence="3">KA00683</strain>
    </source>
</reference>
<comment type="caution">
    <text evidence="2">The sequence shown here is derived from an EMBL/GenBank/DDBJ whole genome shotgun (WGS) entry which is preliminary data.</text>
</comment>
<evidence type="ECO:0000259" key="1">
    <source>
        <dbReference type="Pfam" id="PF19512"/>
    </source>
</evidence>
<dbReference type="PATRIC" id="fig|322095.3.peg.1274"/>
<name>A0A134B7D7_9PORP</name>
<organism evidence="2 3">
    <name type="scientific">Porphyromonas somerae</name>
    <dbReference type="NCBI Taxonomy" id="322095"/>
    <lineage>
        <taxon>Bacteria</taxon>
        <taxon>Pseudomonadati</taxon>
        <taxon>Bacteroidota</taxon>
        <taxon>Bacteroidia</taxon>
        <taxon>Bacteroidales</taxon>
        <taxon>Porphyromonadaceae</taxon>
        <taxon>Porphyromonas</taxon>
    </lineage>
</organism>
<dbReference type="OrthoDB" id="1069014at2"/>
<dbReference type="STRING" id="322095.HMPREF3185_01289"/>
<proteinExistence type="predicted"/>
<feature type="domain" description="DUF6046" evidence="1">
    <location>
        <begin position="73"/>
        <end position="191"/>
    </location>
</feature>
<dbReference type="RefSeq" id="WP_060935555.1">
    <property type="nucleotide sequence ID" value="NZ_KQ960447.1"/>
</dbReference>
<keyword evidence="3" id="KW-1185">Reference proteome</keyword>
<dbReference type="InterPro" id="IPR046109">
    <property type="entry name" value="DUF6046"/>
</dbReference>
<evidence type="ECO:0000313" key="2">
    <source>
        <dbReference type="EMBL" id="KXB75849.1"/>
    </source>
</evidence>
<accession>A0A134B7D7</accession>
<sequence>MTTFELDTIIRRLPIPPPFLFNRAGVALPDGDLPEVDVPLSEEELEEVQTNALGLPMVFPVSLALEGEEPWLLPQEPMITITGQHILTKRQVSKGKIRGSVKERWTLDDYSIRLEGVLIGSDGHYPKEDVQRLRKYLESAKVSAYCPLLELFGITRIVFESWEFPHTSGDANQNFSLQAVSDDTYKLLLTRRDLTK</sequence>
<gene>
    <name evidence="2" type="ORF">HMPREF3185_01289</name>
</gene>